<dbReference type="Proteomes" id="UP000524535">
    <property type="component" value="Unassembled WGS sequence"/>
</dbReference>
<dbReference type="PANTHER" id="PTHR43227">
    <property type="entry name" value="BLL4140 PROTEIN"/>
    <property type="match status" value="1"/>
</dbReference>
<organism evidence="12 15">
    <name type="scientific">Aliirhizobium cellulosilyticum</name>
    <dbReference type="NCBI Taxonomy" id="393664"/>
    <lineage>
        <taxon>Bacteria</taxon>
        <taxon>Pseudomonadati</taxon>
        <taxon>Pseudomonadota</taxon>
        <taxon>Alphaproteobacteria</taxon>
        <taxon>Hyphomicrobiales</taxon>
        <taxon>Rhizobiaceae</taxon>
        <taxon>Aliirhizobium</taxon>
    </lineage>
</organism>
<evidence type="ECO:0000256" key="7">
    <source>
        <dbReference type="ARBA" id="ARBA00023136"/>
    </source>
</evidence>
<dbReference type="PANTHER" id="PTHR43227:SF11">
    <property type="entry name" value="BLL4140 PROTEIN"/>
    <property type="match status" value="1"/>
</dbReference>
<keyword evidence="12" id="KW-0762">Sugar transport</keyword>
<dbReference type="EMBL" id="JACIGY010000003">
    <property type="protein sequence ID" value="MBB4412519.1"/>
    <property type="molecule type" value="Genomic_DNA"/>
</dbReference>
<name>A0A7W6V105_9HYPH</name>
<evidence type="ECO:0000256" key="3">
    <source>
        <dbReference type="ARBA" id="ARBA00022448"/>
    </source>
</evidence>
<protein>
    <submittedName>
        <fullName evidence="12">Multiple sugar transport system permease protein</fullName>
    </submittedName>
</protein>
<feature type="domain" description="ABC transmembrane type-1" evidence="9">
    <location>
        <begin position="85"/>
        <end position="299"/>
    </location>
</feature>
<keyword evidence="14" id="KW-1185">Reference proteome</keyword>
<evidence type="ECO:0000256" key="2">
    <source>
        <dbReference type="ARBA" id="ARBA00009306"/>
    </source>
</evidence>
<gene>
    <name evidence="11" type="ORF">GGE31_003032</name>
    <name evidence="10" type="ORF">GGE33_003022</name>
    <name evidence="12" type="ORF">GGE35_002973</name>
</gene>
<dbReference type="InterPro" id="IPR000515">
    <property type="entry name" value="MetI-like"/>
</dbReference>
<keyword evidence="6 8" id="KW-1133">Transmembrane helix</keyword>
<comment type="similarity">
    <text evidence="2 8">Belongs to the binding-protein-dependent transport system permease family.</text>
</comment>
<sequence>MVETTLPSAVARPVSALGGSREPHGWLGLFFIAPSMVFIIGLFVIPLLMTVWMSFYHWPLLGRKKFIGLENYAELLGDSQLWSSLGFTLLYTLLVTAAIMAVAFPLALLVDRPLRSAGFFRTIYFMPVVIGFGAASTLWTWLLNPDNGVFSRLFLSLGVVDAAPRPLESFWPALAVIILMVVWKTAGFTMVILLTGLQSIPAEVIEAAKIDGASVFSRFRRITLPLMRNSLLLALILNITSSMLAFDQFFIITQGGPGNSTISAVFSIYLASFSSYRLGYGSALSFALLVVLVAISSIQLSFMRHRPEEGR</sequence>
<evidence type="ECO:0000256" key="4">
    <source>
        <dbReference type="ARBA" id="ARBA00022475"/>
    </source>
</evidence>
<feature type="transmembrane region" description="Helical" evidence="8">
    <location>
        <begin position="280"/>
        <end position="302"/>
    </location>
</feature>
<accession>A0A7W6V105</accession>
<keyword evidence="7 8" id="KW-0472">Membrane</keyword>
<comment type="caution">
    <text evidence="12">The sequence shown here is derived from an EMBL/GenBank/DDBJ whole genome shotgun (WGS) entry which is preliminary data.</text>
</comment>
<dbReference type="EMBL" id="JACIHM010000003">
    <property type="protein sequence ID" value="MBB4447151.1"/>
    <property type="molecule type" value="Genomic_DNA"/>
</dbReference>
<keyword evidence="5 8" id="KW-0812">Transmembrane</keyword>
<reference evidence="13 14" key="1">
    <citation type="submission" date="2020-08" db="EMBL/GenBank/DDBJ databases">
        <title>Genomic Encyclopedia of Type Strains, Phase IV (KMG-V): Genome sequencing to study the core and pangenomes of soil and plant-associated prokaryotes.</title>
        <authorList>
            <person name="Whitman W."/>
        </authorList>
    </citation>
    <scope>NUCLEOTIDE SEQUENCE [LARGE SCALE GENOMIC DNA]</scope>
    <source>
        <strain evidence="11 14">SEMIA 444</strain>
        <strain evidence="10 13">SEMIA 448</strain>
        <strain evidence="12 15">SEMIA 452</strain>
    </source>
</reference>
<evidence type="ECO:0000256" key="5">
    <source>
        <dbReference type="ARBA" id="ARBA00022692"/>
    </source>
</evidence>
<evidence type="ECO:0000313" key="11">
    <source>
        <dbReference type="EMBL" id="MBB4412519.1"/>
    </source>
</evidence>
<evidence type="ECO:0000256" key="8">
    <source>
        <dbReference type="RuleBase" id="RU363032"/>
    </source>
</evidence>
<comment type="subcellular location">
    <subcellularLocation>
        <location evidence="1 8">Cell membrane</location>
        <topology evidence="1 8">Multi-pass membrane protein</topology>
    </subcellularLocation>
</comment>
<dbReference type="Proteomes" id="UP000576087">
    <property type="component" value="Unassembled WGS sequence"/>
</dbReference>
<evidence type="ECO:0000256" key="6">
    <source>
        <dbReference type="ARBA" id="ARBA00022989"/>
    </source>
</evidence>
<dbReference type="AlphaFoldDB" id="A0A7W6V105"/>
<dbReference type="InterPro" id="IPR035906">
    <property type="entry name" value="MetI-like_sf"/>
</dbReference>
<keyword evidence="3 8" id="KW-0813">Transport</keyword>
<dbReference type="EMBL" id="JACIGW010000003">
    <property type="protein sequence ID" value="MBB4349260.1"/>
    <property type="molecule type" value="Genomic_DNA"/>
</dbReference>
<feature type="transmembrane region" description="Helical" evidence="8">
    <location>
        <begin position="89"/>
        <end position="110"/>
    </location>
</feature>
<dbReference type="RefSeq" id="WP_183824258.1">
    <property type="nucleotide sequence ID" value="NZ_JACIGW010000003.1"/>
</dbReference>
<dbReference type="Pfam" id="PF00528">
    <property type="entry name" value="BPD_transp_1"/>
    <property type="match status" value="1"/>
</dbReference>
<evidence type="ECO:0000313" key="15">
    <source>
        <dbReference type="Proteomes" id="UP000576087"/>
    </source>
</evidence>
<dbReference type="GO" id="GO:0055085">
    <property type="term" value="P:transmembrane transport"/>
    <property type="evidence" value="ECO:0007669"/>
    <property type="project" value="InterPro"/>
</dbReference>
<evidence type="ECO:0000313" key="10">
    <source>
        <dbReference type="EMBL" id="MBB4349260.1"/>
    </source>
</evidence>
<proteinExistence type="inferred from homology"/>
<keyword evidence="4" id="KW-1003">Cell membrane</keyword>
<evidence type="ECO:0000313" key="12">
    <source>
        <dbReference type="EMBL" id="MBB4447151.1"/>
    </source>
</evidence>
<dbReference type="CDD" id="cd06261">
    <property type="entry name" value="TM_PBP2"/>
    <property type="match status" value="1"/>
</dbReference>
<feature type="transmembrane region" description="Helical" evidence="8">
    <location>
        <begin position="230"/>
        <end position="251"/>
    </location>
</feature>
<dbReference type="GO" id="GO:0005886">
    <property type="term" value="C:plasma membrane"/>
    <property type="evidence" value="ECO:0007669"/>
    <property type="project" value="UniProtKB-SubCell"/>
</dbReference>
<evidence type="ECO:0000313" key="14">
    <source>
        <dbReference type="Proteomes" id="UP000524535"/>
    </source>
</evidence>
<evidence type="ECO:0000259" key="9">
    <source>
        <dbReference type="PROSITE" id="PS50928"/>
    </source>
</evidence>
<dbReference type="InterPro" id="IPR050809">
    <property type="entry name" value="UgpAE/MalFG_permease"/>
</dbReference>
<feature type="transmembrane region" description="Helical" evidence="8">
    <location>
        <begin position="26"/>
        <end position="55"/>
    </location>
</feature>
<dbReference type="Gene3D" id="1.10.3720.10">
    <property type="entry name" value="MetI-like"/>
    <property type="match status" value="1"/>
</dbReference>
<dbReference type="PROSITE" id="PS50928">
    <property type="entry name" value="ABC_TM1"/>
    <property type="match status" value="1"/>
</dbReference>
<dbReference type="SUPFAM" id="SSF161098">
    <property type="entry name" value="MetI-like"/>
    <property type="match status" value="1"/>
</dbReference>
<feature type="transmembrane region" description="Helical" evidence="8">
    <location>
        <begin position="122"/>
        <end position="142"/>
    </location>
</feature>
<evidence type="ECO:0000256" key="1">
    <source>
        <dbReference type="ARBA" id="ARBA00004651"/>
    </source>
</evidence>
<dbReference type="Proteomes" id="UP000520770">
    <property type="component" value="Unassembled WGS sequence"/>
</dbReference>
<evidence type="ECO:0000313" key="13">
    <source>
        <dbReference type="Proteomes" id="UP000520770"/>
    </source>
</evidence>
<feature type="transmembrane region" description="Helical" evidence="8">
    <location>
        <begin position="170"/>
        <end position="194"/>
    </location>
</feature>